<proteinExistence type="predicted"/>
<keyword evidence="1" id="KW-0175">Coiled coil</keyword>
<dbReference type="OrthoDB" id="5244622at2759"/>
<keyword evidence="4" id="KW-1185">Reference proteome</keyword>
<protein>
    <submittedName>
        <fullName evidence="3">Uncharacterized protein</fullName>
    </submittedName>
</protein>
<feature type="compositionally biased region" description="Low complexity" evidence="2">
    <location>
        <begin position="369"/>
        <end position="379"/>
    </location>
</feature>
<sequence length="742" mass="82127">MDLNGTTHKVWMQATPFVPAGSFTPQGSSMLPPFDTCASDVESRSAFQEDLASQLRFEQERHALTKRLLQSEQGKVQQVEAQLDQVRRENSSLVAANRLHAEVVHKAVHRIEPKLDKLVETAEVLTAPCEALHRIEPKLDKLVETAELLTARCDANYVGDCDTASKMKNDPVDLLGGDAQELETSDSHKAPHEHSASSLTDPPPSILVDQKHTERVSEGQCAHQIHKEEDAWFGLDQFDKPGQALEPSRHMSEKEISEDTLIDCLPGTDKSPKSKGVNGGFAGTDRFNPGQTQTPGKEIQFPSSKTGVNAKAGVTSVGPVLGVEQRIISTQHIVQNDNTPLEKARTLASLPTLRLPSGFLSQAVNYKSYSGSSDSTSSIDSDKLQSSELEPTKMPHYPAYRRALAHKRAQALGTVVMPPAPSTGRVYLPDDVAAHIGHIVPESIASDKNYENGRSDTPKSNHADSASPPKIRPSSGAGDNYNVFPVSMMNYLQPIYWKIGRDQNPLFQSELEKENFQRSGDQQGQRHSEFWVHSVRYEPPVDEPNALRTVQIDHIPRNIEVQEVLREVCCGEVESIQLVDIGNVRGTEGLAPAPFKFARVVFIMADCAAKFARYAYNKPLTIGGQPVRVYVQMEPTYPRTAEIGAAIFDKRMTRILSVFGLTDVARAQLPTFLKQRGLDLVRYYVRSHDTSSARDHLEFATRVVMEFRSILHALRALQAMEDGGFETAEEFMIETDYCARAA</sequence>
<feature type="coiled-coil region" evidence="1">
    <location>
        <begin position="69"/>
        <end position="96"/>
    </location>
</feature>
<organism evidence="3 4">
    <name type="scientific">Endocarpon pusillum</name>
    <dbReference type="NCBI Taxonomy" id="364733"/>
    <lineage>
        <taxon>Eukaryota</taxon>
        <taxon>Fungi</taxon>
        <taxon>Dikarya</taxon>
        <taxon>Ascomycota</taxon>
        <taxon>Pezizomycotina</taxon>
        <taxon>Eurotiomycetes</taxon>
        <taxon>Chaetothyriomycetidae</taxon>
        <taxon>Verrucariales</taxon>
        <taxon>Verrucariaceae</taxon>
        <taxon>Endocarpon</taxon>
    </lineage>
</organism>
<feature type="region of interest" description="Disordered" evidence="2">
    <location>
        <begin position="369"/>
        <end position="394"/>
    </location>
</feature>
<accession>A0A8H7AZ15</accession>
<dbReference type="Proteomes" id="UP000606974">
    <property type="component" value="Unassembled WGS sequence"/>
</dbReference>
<gene>
    <name evidence="3" type="ORF">GJ744_007806</name>
</gene>
<feature type="compositionally biased region" description="Polar residues" evidence="2">
    <location>
        <begin position="289"/>
        <end position="304"/>
    </location>
</feature>
<feature type="region of interest" description="Disordered" evidence="2">
    <location>
        <begin position="285"/>
        <end position="304"/>
    </location>
</feature>
<comment type="caution">
    <text evidence="3">The sequence shown here is derived from an EMBL/GenBank/DDBJ whole genome shotgun (WGS) entry which is preliminary data.</text>
</comment>
<dbReference type="AlphaFoldDB" id="A0A8H7AZ15"/>
<evidence type="ECO:0000313" key="3">
    <source>
        <dbReference type="EMBL" id="KAF7513755.1"/>
    </source>
</evidence>
<reference evidence="3" key="1">
    <citation type="submission" date="2020-02" db="EMBL/GenBank/DDBJ databases">
        <authorList>
            <person name="Palmer J.M."/>
        </authorList>
    </citation>
    <scope>NUCLEOTIDE SEQUENCE</scope>
    <source>
        <strain evidence="3">EPUS1.4</strain>
        <tissue evidence="3">Thallus</tissue>
    </source>
</reference>
<feature type="compositionally biased region" description="Basic and acidic residues" evidence="2">
    <location>
        <begin position="185"/>
        <end position="195"/>
    </location>
</feature>
<feature type="region of interest" description="Disordered" evidence="2">
    <location>
        <begin position="182"/>
        <end position="217"/>
    </location>
</feature>
<evidence type="ECO:0000256" key="1">
    <source>
        <dbReference type="SAM" id="Coils"/>
    </source>
</evidence>
<evidence type="ECO:0000313" key="4">
    <source>
        <dbReference type="Proteomes" id="UP000606974"/>
    </source>
</evidence>
<feature type="compositionally biased region" description="Basic and acidic residues" evidence="2">
    <location>
        <begin position="448"/>
        <end position="462"/>
    </location>
</feature>
<name>A0A8H7AZ15_9EURO</name>
<evidence type="ECO:0000256" key="2">
    <source>
        <dbReference type="SAM" id="MobiDB-lite"/>
    </source>
</evidence>
<feature type="region of interest" description="Disordered" evidence="2">
    <location>
        <begin position="445"/>
        <end position="477"/>
    </location>
</feature>
<feature type="compositionally biased region" description="Basic and acidic residues" evidence="2">
    <location>
        <begin position="380"/>
        <end position="393"/>
    </location>
</feature>
<dbReference type="EMBL" id="JAACFV010000004">
    <property type="protein sequence ID" value="KAF7513755.1"/>
    <property type="molecule type" value="Genomic_DNA"/>
</dbReference>